<evidence type="ECO:0000256" key="5">
    <source>
        <dbReference type="ARBA" id="ARBA00022729"/>
    </source>
</evidence>
<dbReference type="SUPFAM" id="SSF56935">
    <property type="entry name" value="Porins"/>
    <property type="match status" value="1"/>
</dbReference>
<dbReference type="InterPro" id="IPR005017">
    <property type="entry name" value="OMPP1/FadL/TodX"/>
</dbReference>
<dbReference type="GO" id="GO:0009279">
    <property type="term" value="C:cell outer membrane"/>
    <property type="evidence" value="ECO:0007669"/>
    <property type="project" value="UniProtKB-SubCell"/>
</dbReference>
<keyword evidence="3" id="KW-1134">Transmembrane beta strand</keyword>
<dbReference type="EMBL" id="LFTY01000002">
    <property type="protein sequence ID" value="KMW56923.1"/>
    <property type="molecule type" value="Genomic_DNA"/>
</dbReference>
<dbReference type="Gene3D" id="2.40.160.60">
    <property type="entry name" value="Outer membrane protein transport protein (OMPP1/FadL/TodX)"/>
    <property type="match status" value="1"/>
</dbReference>
<dbReference type="Pfam" id="PF03349">
    <property type="entry name" value="Toluene_X"/>
    <property type="match status" value="1"/>
</dbReference>
<keyword evidence="5" id="KW-0732">Signal</keyword>
<dbReference type="GO" id="GO:0015483">
    <property type="term" value="F:long-chain fatty acid transporting porin activity"/>
    <property type="evidence" value="ECO:0007669"/>
    <property type="project" value="TreeGrafter"/>
</dbReference>
<protein>
    <submittedName>
        <fullName evidence="8">Outer membrane transporter, OMPP1/FadL/TodX family</fullName>
    </submittedName>
</protein>
<sequence>MISAALLTGHLANAGGLDRTGLPIGIIFQDGNYAEITFANTSPSVTGTDLLGNPIGNVGASFRSFGGGIKLDLSDSISVALIAEEPYGSDVTYPGSGAATLLGGTSAVASSQSLTAVGRYKFNERFSAHAGVRHQSIEGDITLSGLAYGGLSGYNVALSKGSGTGFLVGAAYEIPEYALRVAVTYNSKIDHDLPFVETNLPSPPLPPTIAGTTTVTSPASINLDVQTGINENTLLFGSVRYAKWSDLKISPTGFDAAVDPTIPGSSISDIEDSFNYTVGVGRKINEQFSVSASVGYEPEGTDDLVSPLAPSNGNWSIGLGAQYKTEAVTISGGVRYTKLGDARPETGTPDTARANFTDNSAVSVGMKIGFNF</sequence>
<dbReference type="STRING" id="1675527.AIOL_001881"/>
<evidence type="ECO:0000313" key="8">
    <source>
        <dbReference type="EMBL" id="KMW56923.1"/>
    </source>
</evidence>
<evidence type="ECO:0000256" key="1">
    <source>
        <dbReference type="ARBA" id="ARBA00004571"/>
    </source>
</evidence>
<evidence type="ECO:0000256" key="2">
    <source>
        <dbReference type="ARBA" id="ARBA00008163"/>
    </source>
</evidence>
<evidence type="ECO:0000256" key="7">
    <source>
        <dbReference type="ARBA" id="ARBA00023237"/>
    </source>
</evidence>
<organism evidence="8 9">
    <name type="scientific">Candidatus Rhodobacter oscarellae</name>
    <dbReference type="NCBI Taxonomy" id="1675527"/>
    <lineage>
        <taxon>Bacteria</taxon>
        <taxon>Pseudomonadati</taxon>
        <taxon>Pseudomonadota</taxon>
        <taxon>Alphaproteobacteria</taxon>
        <taxon>Rhodobacterales</taxon>
        <taxon>Rhodobacter group</taxon>
        <taxon>Rhodobacter</taxon>
    </lineage>
</organism>
<comment type="subcellular location">
    <subcellularLocation>
        <location evidence="1">Cell outer membrane</location>
        <topology evidence="1">Multi-pass membrane protein</topology>
    </subcellularLocation>
</comment>
<comment type="similarity">
    <text evidence="2">Belongs to the OmpP1/FadL family.</text>
</comment>
<evidence type="ECO:0000256" key="6">
    <source>
        <dbReference type="ARBA" id="ARBA00023136"/>
    </source>
</evidence>
<evidence type="ECO:0000256" key="3">
    <source>
        <dbReference type="ARBA" id="ARBA00022452"/>
    </source>
</evidence>
<dbReference type="PANTHER" id="PTHR35093:SF8">
    <property type="entry name" value="OUTER MEMBRANE PROTEIN NMB0088-RELATED"/>
    <property type="match status" value="1"/>
</dbReference>
<dbReference type="PANTHER" id="PTHR35093">
    <property type="entry name" value="OUTER MEMBRANE PROTEIN NMB0088-RELATED"/>
    <property type="match status" value="1"/>
</dbReference>
<reference evidence="8 9" key="1">
    <citation type="submission" date="2015-06" db="EMBL/GenBank/DDBJ databases">
        <title>Draft genome sequence of an Alphaproteobacteria species associated to the Mediterranean sponge Oscarella lobularis.</title>
        <authorList>
            <person name="Jourda C."/>
            <person name="Santini S."/>
            <person name="Claverie J.-M."/>
        </authorList>
    </citation>
    <scope>NUCLEOTIDE SEQUENCE [LARGE SCALE GENOMIC DNA]</scope>
    <source>
        <strain evidence="8">IGS</strain>
    </source>
</reference>
<accession>A0A0J9GTS1</accession>
<dbReference type="Proteomes" id="UP000037178">
    <property type="component" value="Unassembled WGS sequence"/>
</dbReference>
<keyword evidence="7" id="KW-0998">Cell outer membrane</keyword>
<name>A0A0J9GTS1_9RHOB</name>
<keyword evidence="6" id="KW-0472">Membrane</keyword>
<gene>
    <name evidence="8" type="ORF">AIOL_001881</name>
</gene>
<keyword evidence="9" id="KW-1185">Reference proteome</keyword>
<evidence type="ECO:0000313" key="9">
    <source>
        <dbReference type="Proteomes" id="UP000037178"/>
    </source>
</evidence>
<keyword evidence="4" id="KW-0812">Transmembrane</keyword>
<dbReference type="AlphaFoldDB" id="A0A0J9GTS1"/>
<evidence type="ECO:0000256" key="4">
    <source>
        <dbReference type="ARBA" id="ARBA00022692"/>
    </source>
</evidence>
<proteinExistence type="inferred from homology"/>
<comment type="caution">
    <text evidence="8">The sequence shown here is derived from an EMBL/GenBank/DDBJ whole genome shotgun (WGS) entry which is preliminary data.</text>
</comment>
<dbReference type="PATRIC" id="fig|1675527.3.peg.1977"/>